<accession>A0ACB9PIJ3</accession>
<organism evidence="1 2">
    <name type="scientific">Bauhinia variegata</name>
    <name type="common">Purple orchid tree</name>
    <name type="synonym">Phanera variegata</name>
    <dbReference type="NCBI Taxonomy" id="167791"/>
    <lineage>
        <taxon>Eukaryota</taxon>
        <taxon>Viridiplantae</taxon>
        <taxon>Streptophyta</taxon>
        <taxon>Embryophyta</taxon>
        <taxon>Tracheophyta</taxon>
        <taxon>Spermatophyta</taxon>
        <taxon>Magnoliopsida</taxon>
        <taxon>eudicotyledons</taxon>
        <taxon>Gunneridae</taxon>
        <taxon>Pentapetalae</taxon>
        <taxon>rosids</taxon>
        <taxon>fabids</taxon>
        <taxon>Fabales</taxon>
        <taxon>Fabaceae</taxon>
        <taxon>Cercidoideae</taxon>
        <taxon>Cercideae</taxon>
        <taxon>Bauhiniinae</taxon>
        <taxon>Bauhinia</taxon>
    </lineage>
</organism>
<name>A0ACB9PIJ3_BAUVA</name>
<evidence type="ECO:0000313" key="1">
    <source>
        <dbReference type="EMBL" id="KAI4348358.1"/>
    </source>
</evidence>
<sequence length="743" mass="81473">MGLPQIPLTETTENIATLPFSAVLHSPTRFPDASSSEMNSVHSANATGLVAYPLGSYYGDFPKKASLEISNVSNNTFNCRGALEVTSNVHSLKIGTSDRSGCFHSKNGRNIHIPASRVVGFELDQASSLTNGSINVPAANLDSSAYDDGTSNDAEPANSLVRKRLLSPLSSVLSPSYFKGDPLDIGCRNIEIGSLSKNDNIRDSISQDKKKANIGSRNSYTMPSWSFSSCLEPKSTSCSVESSFPYDGPLLENRRLVSHNSSSKAEIDHFRELSHARSQSNAASISPVKVNSPALSLSPLGPKFSERMKTPGGCRILRSMEQSLDKSDSCPMLIPKEDKSRIASKSFEDVDIFCNDFCPSSLDETGDLSWPLSQEFVLSSQSMRFTRSLSGLPVRRSLVGSFEESLLSGRFLSGDHSKRIDGFLAVLSISGGKFSPKSQKLPFSVTSVDGDSCLLYYSSIDLAGNSSSNKYGGQQQKPGLSDEDSQVVKSRLRIPMKGRIQLVLSNPEKTPLHTFLCKYDLSDMPAGTKTLLRQKVTLESSNSTSPLLKQGLGVLDNGTIDSGIPAVQKSCPMPFSREAMHTDALHIVNETESINQRNGKGSSFDDFPKKEDLPKLTQNGKTQENSFLVKDRQGQYCHKECDESGKSLNACLKVKDTNCAGSLRYALHLRFICPFPKRPTRSAQSLRSNSLPEKSGFDMDGERRLYLYNDLRVVFPQRHSDSDEGKLKVEYHFPEDPRYFSIN</sequence>
<gene>
    <name evidence="1" type="ORF">L6164_009091</name>
</gene>
<dbReference type="Proteomes" id="UP000828941">
    <property type="component" value="Chromosome 4"/>
</dbReference>
<keyword evidence="2" id="KW-1185">Reference proteome</keyword>
<protein>
    <submittedName>
        <fullName evidence="1">Uncharacterized protein</fullName>
    </submittedName>
</protein>
<proteinExistence type="predicted"/>
<evidence type="ECO:0000313" key="2">
    <source>
        <dbReference type="Proteomes" id="UP000828941"/>
    </source>
</evidence>
<reference evidence="1 2" key="1">
    <citation type="journal article" date="2022" name="DNA Res.">
        <title>Chromosomal-level genome assembly of the orchid tree Bauhinia variegata (Leguminosae; Cercidoideae) supports the allotetraploid origin hypothesis of Bauhinia.</title>
        <authorList>
            <person name="Zhong Y."/>
            <person name="Chen Y."/>
            <person name="Zheng D."/>
            <person name="Pang J."/>
            <person name="Liu Y."/>
            <person name="Luo S."/>
            <person name="Meng S."/>
            <person name="Qian L."/>
            <person name="Wei D."/>
            <person name="Dai S."/>
            <person name="Zhou R."/>
        </authorList>
    </citation>
    <scope>NUCLEOTIDE SEQUENCE [LARGE SCALE GENOMIC DNA]</scope>
    <source>
        <strain evidence="1">BV-YZ2020</strain>
    </source>
</reference>
<comment type="caution">
    <text evidence="1">The sequence shown here is derived from an EMBL/GenBank/DDBJ whole genome shotgun (WGS) entry which is preliminary data.</text>
</comment>
<dbReference type="EMBL" id="CM039429">
    <property type="protein sequence ID" value="KAI4348358.1"/>
    <property type="molecule type" value="Genomic_DNA"/>
</dbReference>